<dbReference type="PANTHER" id="PTHR22904">
    <property type="entry name" value="TPR REPEAT CONTAINING PROTEIN"/>
    <property type="match status" value="1"/>
</dbReference>
<dbReference type="InterPro" id="IPR006636">
    <property type="entry name" value="STI1_HS-bd"/>
</dbReference>
<feature type="repeat" description="TPR" evidence="5">
    <location>
        <begin position="393"/>
        <end position="426"/>
    </location>
</feature>
<dbReference type="Proteomes" id="UP001527925">
    <property type="component" value="Unassembled WGS sequence"/>
</dbReference>
<feature type="repeat" description="TPR" evidence="5">
    <location>
        <begin position="71"/>
        <end position="104"/>
    </location>
</feature>
<evidence type="ECO:0000256" key="2">
    <source>
        <dbReference type="ARBA" id="ARBA00022490"/>
    </source>
</evidence>
<dbReference type="SMART" id="SM00028">
    <property type="entry name" value="TPR"/>
    <property type="match status" value="9"/>
</dbReference>
<evidence type="ECO:0000256" key="4">
    <source>
        <dbReference type="ARBA" id="ARBA00022803"/>
    </source>
</evidence>
<dbReference type="Pfam" id="PF00515">
    <property type="entry name" value="TPR_1"/>
    <property type="match status" value="1"/>
</dbReference>
<dbReference type="Pfam" id="PF17830">
    <property type="entry name" value="STI1-HOP_DP"/>
    <property type="match status" value="2"/>
</dbReference>
<evidence type="ECO:0000256" key="5">
    <source>
        <dbReference type="PROSITE-ProRule" id="PRU00339"/>
    </source>
</evidence>
<comment type="subcellular location">
    <subcellularLocation>
        <location evidence="1">Cytoplasm</location>
    </subcellularLocation>
</comment>
<evidence type="ECO:0000256" key="1">
    <source>
        <dbReference type="ARBA" id="ARBA00004496"/>
    </source>
</evidence>
<dbReference type="Pfam" id="PF13432">
    <property type="entry name" value="TPR_16"/>
    <property type="match status" value="2"/>
</dbReference>
<gene>
    <name evidence="8" type="primary">STI1</name>
    <name evidence="8" type="ORF">HK105_200518</name>
</gene>
<reference evidence="8 9" key="1">
    <citation type="submission" date="2023-09" db="EMBL/GenBank/DDBJ databases">
        <title>Pangenome analysis of Batrachochytrium dendrobatidis and related Chytrids.</title>
        <authorList>
            <person name="Yacoub M.N."/>
            <person name="Stajich J.E."/>
            <person name="James T.Y."/>
        </authorList>
    </citation>
    <scope>NUCLEOTIDE SEQUENCE [LARGE SCALE GENOMIC DNA]</scope>
    <source>
        <strain evidence="8 9">JEL0888</strain>
    </source>
</reference>
<dbReference type="EMBL" id="JADGIZ020000002">
    <property type="protein sequence ID" value="KAL2919606.1"/>
    <property type="molecule type" value="Genomic_DNA"/>
</dbReference>
<dbReference type="SUPFAM" id="SSF48452">
    <property type="entry name" value="TPR-like"/>
    <property type="match status" value="3"/>
</dbReference>
<evidence type="ECO:0000259" key="7">
    <source>
        <dbReference type="SMART" id="SM00727"/>
    </source>
</evidence>
<dbReference type="InterPro" id="IPR019734">
    <property type="entry name" value="TPR_rpt"/>
</dbReference>
<proteinExistence type="predicted"/>
<keyword evidence="3" id="KW-0677">Repeat</keyword>
<evidence type="ECO:0000256" key="3">
    <source>
        <dbReference type="ARBA" id="ARBA00022737"/>
    </source>
</evidence>
<keyword evidence="2" id="KW-0963">Cytoplasm</keyword>
<dbReference type="Gene3D" id="1.10.260.100">
    <property type="match status" value="2"/>
</dbReference>
<comment type="caution">
    <text evidence="8">The sequence shown here is derived from an EMBL/GenBank/DDBJ whole genome shotgun (WGS) entry which is preliminary data.</text>
</comment>
<dbReference type="PANTHER" id="PTHR22904:SF523">
    <property type="entry name" value="STRESS-INDUCED-PHOSPHOPROTEIN 1"/>
    <property type="match status" value="1"/>
</dbReference>
<feature type="region of interest" description="Disordered" evidence="6">
    <location>
        <begin position="213"/>
        <end position="264"/>
    </location>
</feature>
<dbReference type="PROSITE" id="PS50005">
    <property type="entry name" value="TPR"/>
    <property type="match status" value="6"/>
</dbReference>
<feature type="domain" description="STI1" evidence="7">
    <location>
        <begin position="530"/>
        <end position="569"/>
    </location>
</feature>
<dbReference type="Gene3D" id="1.25.40.10">
    <property type="entry name" value="Tetratricopeptide repeat domain"/>
    <property type="match status" value="3"/>
</dbReference>
<keyword evidence="4 5" id="KW-0802">TPR repeat</keyword>
<name>A0ABR4NJG4_9FUNG</name>
<keyword evidence="9" id="KW-1185">Reference proteome</keyword>
<accession>A0ABR4NJG4</accession>
<evidence type="ECO:0000313" key="8">
    <source>
        <dbReference type="EMBL" id="KAL2919606.1"/>
    </source>
</evidence>
<feature type="domain" description="STI1" evidence="7">
    <location>
        <begin position="130"/>
        <end position="169"/>
    </location>
</feature>
<dbReference type="Pfam" id="PF13424">
    <property type="entry name" value="TPR_12"/>
    <property type="match status" value="1"/>
</dbReference>
<evidence type="ECO:0000313" key="9">
    <source>
        <dbReference type="Proteomes" id="UP001527925"/>
    </source>
</evidence>
<feature type="compositionally biased region" description="Low complexity" evidence="6">
    <location>
        <begin position="217"/>
        <end position="228"/>
    </location>
</feature>
<organism evidence="8 9">
    <name type="scientific">Polyrhizophydium stewartii</name>
    <dbReference type="NCBI Taxonomy" id="2732419"/>
    <lineage>
        <taxon>Eukaryota</taxon>
        <taxon>Fungi</taxon>
        <taxon>Fungi incertae sedis</taxon>
        <taxon>Chytridiomycota</taxon>
        <taxon>Chytridiomycota incertae sedis</taxon>
        <taxon>Chytridiomycetes</taxon>
        <taxon>Rhizophydiales</taxon>
        <taxon>Rhizophydiales incertae sedis</taxon>
        <taxon>Polyrhizophydium</taxon>
    </lineage>
</organism>
<sequence length="582" mass="64985">MTAEDFKAQGNKAFSAGDFETAIKLFTQAIELDPSNHVLYSNRSAAHASLQNYEKATADAEKTIQLKPDWAKGYSRKGAALHGLGNLEGAIEAYEAGLKLEPNNALLKKGLSDVQTALANSSNPIAKIFGPNMWEKIAANPRLSPYLAQPDLVQKLREIQANPQTMNMHLQDPRMMEVLMGLMDLDARVATNEDELEKAQSDAQADIAAREELRTKQPQQPQQSQQRAAKPEPAEPAASAKEEESSEEAEKKRKRAASDEAKNLGNAAYKKRQFEEALKHYEAAWEHDATNVAVLTNKAAVLFEMERYKECIDVCEQAVETGREVRADFKLIARALGRIGTSYTKLNDYKNAIKYFGKSLAEHRTADILEKLREAERIQKQIEEESYRDPALADEAREKGNELFKAHDYAGAVKLYTEAIKRNPLDARNYSNRAACYTKLMALPEADKDVDEALRLDPEFLKAHIRKAAILFAKRDYMRCIDVCEQVTAKDTEGKHTAEVQGQIQKAYFALSQLHAPQNRAETLARAQANPDVQRVLGDPVMQTVLKQMQEDPSSIKTHMANAMIADKVRTLINAGIIAFGR</sequence>
<feature type="compositionally biased region" description="Basic and acidic residues" evidence="6">
    <location>
        <begin position="240"/>
        <end position="262"/>
    </location>
</feature>
<feature type="repeat" description="TPR" evidence="5">
    <location>
        <begin position="427"/>
        <end position="460"/>
    </location>
</feature>
<dbReference type="InterPro" id="IPR011990">
    <property type="entry name" value="TPR-like_helical_dom_sf"/>
</dbReference>
<feature type="repeat" description="TPR" evidence="5">
    <location>
        <begin position="333"/>
        <end position="366"/>
    </location>
</feature>
<feature type="repeat" description="TPR" evidence="5">
    <location>
        <begin position="258"/>
        <end position="291"/>
    </location>
</feature>
<evidence type="ECO:0000256" key="6">
    <source>
        <dbReference type="SAM" id="MobiDB-lite"/>
    </source>
</evidence>
<dbReference type="SMART" id="SM00727">
    <property type="entry name" value="STI1"/>
    <property type="match status" value="2"/>
</dbReference>
<protein>
    <submittedName>
        <fullName evidence="8">Hsp90 cochaperone</fullName>
    </submittedName>
</protein>
<feature type="repeat" description="TPR" evidence="5">
    <location>
        <begin position="3"/>
        <end position="36"/>
    </location>
</feature>
<dbReference type="InterPro" id="IPR041243">
    <property type="entry name" value="STI1/HOP_DP"/>
</dbReference>